<accession>A0A8J2FMM0</accession>
<dbReference type="Proteomes" id="UP000663859">
    <property type="component" value="Unassembled WGS sequence"/>
</dbReference>
<feature type="domain" description="Histone deacetylase" evidence="2">
    <location>
        <begin position="23"/>
        <end position="313"/>
    </location>
</feature>
<evidence type="ECO:0000313" key="3">
    <source>
        <dbReference type="EMBL" id="CAF0689265.1"/>
    </source>
</evidence>
<dbReference type="RefSeq" id="WP_174581866.1">
    <property type="nucleotide sequence ID" value="NZ_CAJNOB010000001.1"/>
</dbReference>
<dbReference type="PANTHER" id="PTHR10625:SF10">
    <property type="entry name" value="HISTONE DEACETYLASE HDAC1"/>
    <property type="match status" value="1"/>
</dbReference>
<dbReference type="InterPro" id="IPR023801">
    <property type="entry name" value="His_deacetylse_dom"/>
</dbReference>
<dbReference type="PRINTS" id="PR01270">
    <property type="entry name" value="HDASUPER"/>
</dbReference>
<dbReference type="SUPFAM" id="SSF52768">
    <property type="entry name" value="Arginase/deacetylase"/>
    <property type="match status" value="1"/>
</dbReference>
<dbReference type="Gene3D" id="3.40.800.20">
    <property type="entry name" value="Histone deacetylase domain"/>
    <property type="match status" value="1"/>
</dbReference>
<dbReference type="GO" id="GO:0004407">
    <property type="term" value="F:histone deacetylase activity"/>
    <property type="evidence" value="ECO:0007669"/>
    <property type="project" value="TreeGrafter"/>
</dbReference>
<protein>
    <submittedName>
        <fullName evidence="3">Deacetylase family enzyme</fullName>
    </submittedName>
</protein>
<evidence type="ECO:0000259" key="2">
    <source>
        <dbReference type="Pfam" id="PF00850"/>
    </source>
</evidence>
<dbReference type="InterPro" id="IPR037138">
    <property type="entry name" value="His_deacetylse_dom_sf"/>
</dbReference>
<proteinExistence type="inferred from homology"/>
<dbReference type="EMBL" id="CAJNOB010000001">
    <property type="protein sequence ID" value="CAF0689265.1"/>
    <property type="molecule type" value="Genomic_DNA"/>
</dbReference>
<reference evidence="3" key="1">
    <citation type="submission" date="2021-02" db="EMBL/GenBank/DDBJ databases">
        <authorList>
            <person name="Cremers G."/>
            <person name="Picone N."/>
        </authorList>
    </citation>
    <scope>NUCLEOTIDE SEQUENCE</scope>
    <source>
        <strain evidence="3">PQ17</strain>
    </source>
</reference>
<dbReference type="CDD" id="cd09992">
    <property type="entry name" value="HDAC_classII"/>
    <property type="match status" value="1"/>
</dbReference>
<gene>
    <name evidence="3" type="primary">acuC</name>
    <name evidence="3" type="ORF">MPNT_10165</name>
</gene>
<comment type="caution">
    <text evidence="3">The sequence shown here is derived from an EMBL/GenBank/DDBJ whole genome shotgun (WGS) entry which is preliminary data.</text>
</comment>
<dbReference type="InterPro" id="IPR023696">
    <property type="entry name" value="Ureohydrolase_dom_sf"/>
</dbReference>
<organism evidence="3 4">
    <name type="scientific">Candidatus Methylacidithermus pantelleriae</name>
    <dbReference type="NCBI Taxonomy" id="2744239"/>
    <lineage>
        <taxon>Bacteria</taxon>
        <taxon>Pseudomonadati</taxon>
        <taxon>Verrucomicrobiota</taxon>
        <taxon>Methylacidiphilae</taxon>
        <taxon>Methylacidiphilales</taxon>
        <taxon>Methylacidiphilaceae</taxon>
        <taxon>Candidatus Methylacidithermus</taxon>
    </lineage>
</organism>
<dbReference type="AlphaFoldDB" id="A0A8J2FMM0"/>
<keyword evidence="4" id="KW-1185">Reference proteome</keyword>
<dbReference type="InterPro" id="IPR000286">
    <property type="entry name" value="HDACs"/>
</dbReference>
<dbReference type="PANTHER" id="PTHR10625">
    <property type="entry name" value="HISTONE DEACETYLASE HDAC1-RELATED"/>
    <property type="match status" value="1"/>
</dbReference>
<sequence>MSLKPVAFLSHPACLRHRPPAGHPERPERLSAILSALESDPLHLRLLSTAPPVDPEPWLTSVHDPEYLQRLRQTQGKPLQPLDHGDTYAGGDSYLAAQAAVGCALAAIDLVCCGEARSVFCAVRPPGHHARVAAAMGFCLLNTVAIAARYAQASYKISRVAILDWDVHHGNGTQEIFYEDPTVYYASLHQYPHYPGTGASDETGRGPGLGFTLNVPLPPGSTEEDYLRATRERILPALTAFRPELLLVSAGFDAHRDDPLGAMLLVEQSFARLTHLCVELVETVQAKGIVSILEGGYNTQALARSVLAHLQALESSPG</sequence>
<comment type="similarity">
    <text evidence="1">Belongs to the histone deacetylase family.</text>
</comment>
<dbReference type="Pfam" id="PF00850">
    <property type="entry name" value="Hist_deacetyl"/>
    <property type="match status" value="1"/>
</dbReference>
<name>A0A8J2FMM0_9BACT</name>
<evidence type="ECO:0000256" key="1">
    <source>
        <dbReference type="ARBA" id="ARBA00005947"/>
    </source>
</evidence>
<dbReference type="GO" id="GO:0040029">
    <property type="term" value="P:epigenetic regulation of gene expression"/>
    <property type="evidence" value="ECO:0007669"/>
    <property type="project" value="TreeGrafter"/>
</dbReference>
<evidence type="ECO:0000313" key="4">
    <source>
        <dbReference type="Proteomes" id="UP000663859"/>
    </source>
</evidence>